<evidence type="ECO:0000256" key="5">
    <source>
        <dbReference type="ARBA" id="ARBA00023136"/>
    </source>
</evidence>
<dbReference type="OrthoDB" id="2143199at2759"/>
<dbReference type="STRING" id="81985.R0HJ48"/>
<organism evidence="10 11">
    <name type="scientific">Capsella rubella</name>
    <dbReference type="NCBI Taxonomy" id="81985"/>
    <lineage>
        <taxon>Eukaryota</taxon>
        <taxon>Viridiplantae</taxon>
        <taxon>Streptophyta</taxon>
        <taxon>Embryophyta</taxon>
        <taxon>Tracheophyta</taxon>
        <taxon>Spermatophyta</taxon>
        <taxon>Magnoliopsida</taxon>
        <taxon>eudicotyledons</taxon>
        <taxon>Gunneridae</taxon>
        <taxon>Pentapetalae</taxon>
        <taxon>rosids</taxon>
        <taxon>malvids</taxon>
        <taxon>Brassicales</taxon>
        <taxon>Brassicaceae</taxon>
        <taxon>Camelineae</taxon>
        <taxon>Capsella</taxon>
    </lineage>
</organism>
<dbReference type="AlphaFoldDB" id="R0HJ48"/>
<dbReference type="Proteomes" id="UP000029121">
    <property type="component" value="Unassembled WGS sequence"/>
</dbReference>
<feature type="transmembrane region" description="Helical" evidence="7">
    <location>
        <begin position="397"/>
        <end position="421"/>
    </location>
</feature>
<proteinExistence type="predicted"/>
<sequence length="498" mass="53107">MATLLLITLLSLTTITLSLAENISIDCGALSSYVDSDKVTWLGDKGFVTTGESFQIPGNLTEPVNNLRYFSSGQTNCYRNIPATKGGKTLVRTLFYYGNYDKKSSPPSFNVVYDGKHLDSVVTDSLFISEVIFAPASDNISVCLVRTSPSDDPFISSIEVHNLDDGMYEDLGPDEGLVLRQRFAYGAKELIGYPLDPYGRLWFQSSSNNDPTISELTTSAPSIDISGASNKPPEIVMSTALSADTLILSDKTLPVAGIPVYLALYFSEPQSLALTQTRSFNILLDKEEVGSGPIVPVFGKVTQVVVKDVVASSVSQVILQSTDDSTLPPIINALELYSISYGKDGGDNDGGENGSGGGGQSSGSNDNSEDSGGTETGTKNAVGGGANKVRMKKKNNLPLILGLTFPSVFVSLTSTFAAIFLKRRRAQAKAQSNTLPTTSTGPGKVTGVSPLVGQQLASDAISHQEHDDEPDVYDIEELIGVNDSYVVHQDDHHQHGPV</sequence>
<keyword evidence="4 7" id="KW-1133">Transmembrane helix</keyword>
<evidence type="ECO:0000256" key="7">
    <source>
        <dbReference type="SAM" id="Phobius"/>
    </source>
</evidence>
<feature type="chain" id="PRO_5004352098" description="Malectin-like domain-containing protein" evidence="8">
    <location>
        <begin position="21"/>
        <end position="498"/>
    </location>
</feature>
<dbReference type="InterPro" id="IPR024788">
    <property type="entry name" value="Malectin-like_Carb-bd_dom"/>
</dbReference>
<dbReference type="PANTHER" id="PTHR45631">
    <property type="entry name" value="OS07G0107800 PROTEIN-RELATED"/>
    <property type="match status" value="1"/>
</dbReference>
<dbReference type="eggNOG" id="ENOG502QVXJ">
    <property type="taxonomic scope" value="Eukaryota"/>
</dbReference>
<evidence type="ECO:0000256" key="2">
    <source>
        <dbReference type="ARBA" id="ARBA00022692"/>
    </source>
</evidence>
<gene>
    <name evidence="10" type="ORF">CARUB_v10017076mg</name>
</gene>
<dbReference type="GO" id="GO:0016020">
    <property type="term" value="C:membrane"/>
    <property type="evidence" value="ECO:0007669"/>
    <property type="project" value="UniProtKB-SubCell"/>
</dbReference>
<feature type="compositionally biased region" description="Gly residues" evidence="6">
    <location>
        <begin position="351"/>
        <end position="361"/>
    </location>
</feature>
<feature type="domain" description="Malectin-like" evidence="9">
    <location>
        <begin position="25"/>
        <end position="339"/>
    </location>
</feature>
<evidence type="ECO:0000256" key="8">
    <source>
        <dbReference type="SAM" id="SignalP"/>
    </source>
</evidence>
<keyword evidence="3 8" id="KW-0732">Signal</keyword>
<feature type="signal peptide" evidence="8">
    <location>
        <begin position="1"/>
        <end position="20"/>
    </location>
</feature>
<evidence type="ECO:0000313" key="11">
    <source>
        <dbReference type="Proteomes" id="UP000029121"/>
    </source>
</evidence>
<protein>
    <recommendedName>
        <fullName evidence="9">Malectin-like domain-containing protein</fullName>
    </recommendedName>
</protein>
<feature type="compositionally biased region" description="Low complexity" evidence="6">
    <location>
        <begin position="362"/>
        <end position="373"/>
    </location>
</feature>
<dbReference type="EMBL" id="KB870809">
    <property type="protein sequence ID" value="EOA23858.1"/>
    <property type="molecule type" value="Genomic_DNA"/>
</dbReference>
<name>R0HJ48_9BRAS</name>
<reference evidence="11" key="1">
    <citation type="journal article" date="2013" name="Nat. Genet.">
        <title>The Capsella rubella genome and the genomic consequences of rapid mating system evolution.</title>
        <authorList>
            <person name="Slotte T."/>
            <person name="Hazzouri K.M."/>
            <person name="Agren J.A."/>
            <person name="Koenig D."/>
            <person name="Maumus F."/>
            <person name="Guo Y.L."/>
            <person name="Steige K."/>
            <person name="Platts A.E."/>
            <person name="Escobar J.S."/>
            <person name="Newman L.K."/>
            <person name="Wang W."/>
            <person name="Mandakova T."/>
            <person name="Vello E."/>
            <person name="Smith L.M."/>
            <person name="Henz S.R."/>
            <person name="Steffen J."/>
            <person name="Takuno S."/>
            <person name="Brandvain Y."/>
            <person name="Coop G."/>
            <person name="Andolfatto P."/>
            <person name="Hu T.T."/>
            <person name="Blanchette M."/>
            <person name="Clark R.M."/>
            <person name="Quesneville H."/>
            <person name="Nordborg M."/>
            <person name="Gaut B.S."/>
            <person name="Lysak M.A."/>
            <person name="Jenkins J."/>
            <person name="Grimwood J."/>
            <person name="Chapman J."/>
            <person name="Prochnik S."/>
            <person name="Shu S."/>
            <person name="Rokhsar D."/>
            <person name="Schmutz J."/>
            <person name="Weigel D."/>
            <person name="Wright S.I."/>
        </authorList>
    </citation>
    <scope>NUCLEOTIDE SEQUENCE [LARGE SCALE GENOMIC DNA]</scope>
    <source>
        <strain evidence="11">cv. Monte Gargano</strain>
    </source>
</reference>
<accession>R0HJ48</accession>
<dbReference type="Pfam" id="PF12819">
    <property type="entry name" value="Malectin_like"/>
    <property type="match status" value="1"/>
</dbReference>
<dbReference type="PANTHER" id="PTHR45631:SF120">
    <property type="entry name" value="KINASE-LIKE PROTEIN-RELATED"/>
    <property type="match status" value="1"/>
</dbReference>
<keyword evidence="11" id="KW-1185">Reference proteome</keyword>
<keyword evidence="5 7" id="KW-0472">Membrane</keyword>
<evidence type="ECO:0000313" key="10">
    <source>
        <dbReference type="EMBL" id="EOA23858.1"/>
    </source>
</evidence>
<evidence type="ECO:0000256" key="6">
    <source>
        <dbReference type="SAM" id="MobiDB-lite"/>
    </source>
</evidence>
<feature type="region of interest" description="Disordered" evidence="6">
    <location>
        <begin position="345"/>
        <end position="387"/>
    </location>
</feature>
<evidence type="ECO:0000256" key="1">
    <source>
        <dbReference type="ARBA" id="ARBA00004167"/>
    </source>
</evidence>
<dbReference type="KEGG" id="crb:17886380"/>
<evidence type="ECO:0000256" key="3">
    <source>
        <dbReference type="ARBA" id="ARBA00022729"/>
    </source>
</evidence>
<comment type="subcellular location">
    <subcellularLocation>
        <location evidence="1">Membrane</location>
        <topology evidence="1">Single-pass membrane protein</topology>
    </subcellularLocation>
</comment>
<evidence type="ECO:0000259" key="9">
    <source>
        <dbReference type="Pfam" id="PF12819"/>
    </source>
</evidence>
<keyword evidence="2 7" id="KW-0812">Transmembrane</keyword>
<evidence type="ECO:0000256" key="4">
    <source>
        <dbReference type="ARBA" id="ARBA00022989"/>
    </source>
</evidence>